<reference evidence="2 3" key="1">
    <citation type="submission" date="2014-04" db="EMBL/GenBank/DDBJ databases">
        <authorList>
            <consortium name="International Citrus Genome Consortium"/>
            <person name="Gmitter F."/>
            <person name="Chen C."/>
            <person name="Farmerie W."/>
            <person name="Harkins T."/>
            <person name="Desany B."/>
            <person name="Mohiuddin M."/>
            <person name="Kodira C."/>
            <person name="Borodovsky M."/>
            <person name="Lomsadze A."/>
            <person name="Burns P."/>
            <person name="Jenkins J."/>
            <person name="Prochnik S."/>
            <person name="Shu S."/>
            <person name="Chapman J."/>
            <person name="Pitluck S."/>
            <person name="Schmutz J."/>
            <person name="Rokhsar D."/>
        </authorList>
    </citation>
    <scope>NUCLEOTIDE SEQUENCE</scope>
</reference>
<dbReference type="InterPro" id="IPR045358">
    <property type="entry name" value="Ty3_capsid"/>
</dbReference>
<evidence type="ECO:0000313" key="2">
    <source>
        <dbReference type="EMBL" id="KDO41877.1"/>
    </source>
</evidence>
<dbReference type="Pfam" id="PF19259">
    <property type="entry name" value="Ty3_capsid"/>
    <property type="match status" value="1"/>
</dbReference>
<dbReference type="Proteomes" id="UP000027120">
    <property type="component" value="Unassembled WGS sequence"/>
</dbReference>
<accession>A0A067DS67</accession>
<protein>
    <recommendedName>
        <fullName evidence="1">Ty3 transposon capsid-like protein domain-containing protein</fullName>
    </recommendedName>
</protein>
<dbReference type="CDD" id="cd00303">
    <property type="entry name" value="retropepsin_like"/>
    <property type="match status" value="1"/>
</dbReference>
<dbReference type="SMR" id="A0A067DS67"/>
<dbReference type="PANTHER" id="PTHR33223">
    <property type="entry name" value="CCHC-TYPE DOMAIN-CONTAINING PROTEIN"/>
    <property type="match status" value="1"/>
</dbReference>
<dbReference type="PANTHER" id="PTHR33223:SF6">
    <property type="entry name" value="CCHC-TYPE DOMAIN-CONTAINING PROTEIN"/>
    <property type="match status" value="1"/>
</dbReference>
<keyword evidence="3" id="KW-1185">Reference proteome</keyword>
<organism evidence="2 3">
    <name type="scientific">Citrus sinensis</name>
    <name type="common">Sweet orange</name>
    <name type="synonym">Citrus aurantium var. sinensis</name>
    <dbReference type="NCBI Taxonomy" id="2711"/>
    <lineage>
        <taxon>Eukaryota</taxon>
        <taxon>Viridiplantae</taxon>
        <taxon>Streptophyta</taxon>
        <taxon>Embryophyta</taxon>
        <taxon>Tracheophyta</taxon>
        <taxon>Spermatophyta</taxon>
        <taxon>Magnoliopsida</taxon>
        <taxon>eudicotyledons</taxon>
        <taxon>Gunneridae</taxon>
        <taxon>Pentapetalae</taxon>
        <taxon>rosids</taxon>
        <taxon>malvids</taxon>
        <taxon>Sapindales</taxon>
        <taxon>Rutaceae</taxon>
        <taxon>Aurantioideae</taxon>
        <taxon>Citrus</taxon>
    </lineage>
</organism>
<dbReference type="InterPro" id="IPR021109">
    <property type="entry name" value="Peptidase_aspartic_dom_sf"/>
</dbReference>
<evidence type="ECO:0000259" key="1">
    <source>
        <dbReference type="Pfam" id="PF19259"/>
    </source>
</evidence>
<dbReference type="Gene3D" id="2.40.70.10">
    <property type="entry name" value="Acid Proteases"/>
    <property type="match status" value="1"/>
</dbReference>
<name>A0A067DS67_CITSI</name>
<proteinExistence type="predicted"/>
<dbReference type="EMBL" id="KK785549">
    <property type="protein sequence ID" value="KDO41877.1"/>
    <property type="molecule type" value="Genomic_DNA"/>
</dbReference>
<dbReference type="STRING" id="2711.A0A067DS67"/>
<evidence type="ECO:0000313" key="3">
    <source>
        <dbReference type="Proteomes" id="UP000027120"/>
    </source>
</evidence>
<dbReference type="AlphaFoldDB" id="A0A067DS67"/>
<dbReference type="Pfam" id="PF08284">
    <property type="entry name" value="RVP_2"/>
    <property type="match status" value="1"/>
</dbReference>
<feature type="domain" description="Ty3 transposon capsid-like protein" evidence="1">
    <location>
        <begin position="73"/>
        <end position="192"/>
    </location>
</feature>
<sequence length="383" mass="42716">MGAMNSRLDLAEEGSVNRNWGPQGQGGAGYAGGLVAPKLAKLDFPCYDGSEDPTLWICRAEQFFEFQGTSLENQVKLAAYHLENDAQLWFQQRKNQGHLVTWDGLKAGLLAKFAATEYEDSFGDLCKLKQTGTVSDYQPQFERLLARAGSLTDKQEAACFISGLKDGLRADVRAQNPQNLSAAIGLARNYELKAQEIRRSVNPTFSSSVRNSSNQWNSSLTPSGSKTINLEMIFPIRNLTPIELQRRREQELCYSCDENYTVGHKCKKLFFIEIDEEGEEATGEMYTEETPVISLHALAGIQTPHTMRVHSQISKIPLTILIDSGSTHNYLHHRFAKITRIKPERSCLFSVVVANGERLSSPGRCKGVRLTLQDVPIENIEAK</sequence>
<gene>
    <name evidence="2" type="ORF">CISIN_1g036272mg</name>
</gene>